<feature type="compositionally biased region" description="Basic and acidic residues" evidence="1">
    <location>
        <begin position="13"/>
        <end position="24"/>
    </location>
</feature>
<evidence type="ECO:0000313" key="2">
    <source>
        <dbReference type="EMBL" id="TYC54732.1"/>
    </source>
</evidence>
<dbReference type="Proteomes" id="UP000389128">
    <property type="component" value="Unassembled WGS sequence"/>
</dbReference>
<protein>
    <submittedName>
        <fullName evidence="2">Uncharacterized protein</fullName>
    </submittedName>
</protein>
<gene>
    <name evidence="2" type="ORF">ETQ85_17755</name>
</gene>
<evidence type="ECO:0000313" key="3">
    <source>
        <dbReference type="Proteomes" id="UP000389128"/>
    </source>
</evidence>
<reference evidence="2 3" key="1">
    <citation type="submission" date="2019-01" db="EMBL/GenBank/DDBJ databases">
        <title>Zoogloea oleivorans genome sequencing and assembly.</title>
        <authorList>
            <person name="Tancsics A."/>
            <person name="Farkas M."/>
            <person name="Kriszt B."/>
            <person name="Maroti G."/>
            <person name="Horvath B."/>
        </authorList>
    </citation>
    <scope>NUCLEOTIDE SEQUENCE [LARGE SCALE GENOMIC DNA]</scope>
    <source>
        <strain evidence="2 3">Buc</strain>
    </source>
</reference>
<dbReference type="RefSeq" id="WP_148580425.1">
    <property type="nucleotide sequence ID" value="NZ_SDKK01000017.1"/>
</dbReference>
<dbReference type="AlphaFoldDB" id="A0A6C2CMZ6"/>
<organism evidence="2 3">
    <name type="scientific">Zoogloea oleivorans</name>
    <dbReference type="NCBI Taxonomy" id="1552750"/>
    <lineage>
        <taxon>Bacteria</taxon>
        <taxon>Pseudomonadati</taxon>
        <taxon>Pseudomonadota</taxon>
        <taxon>Betaproteobacteria</taxon>
        <taxon>Rhodocyclales</taxon>
        <taxon>Zoogloeaceae</taxon>
        <taxon>Zoogloea</taxon>
    </lineage>
</organism>
<accession>A0A6C2CMZ6</accession>
<name>A0A6C2CMZ6_9RHOO</name>
<sequence>MSDYKPVSFSPRAHAEEASKGDPAFRKANELSALAELQRKDLATAVRSISPEKHFVWDGEDEDDRPATDEELRAGIEAARRGRS</sequence>
<feature type="region of interest" description="Disordered" evidence="1">
    <location>
        <begin position="1"/>
        <end position="24"/>
    </location>
</feature>
<comment type="caution">
    <text evidence="2">The sequence shown here is derived from an EMBL/GenBank/DDBJ whole genome shotgun (WGS) entry which is preliminary data.</text>
</comment>
<dbReference type="OrthoDB" id="9796641at2"/>
<dbReference type="EMBL" id="SDKK01000017">
    <property type="protein sequence ID" value="TYC54732.1"/>
    <property type="molecule type" value="Genomic_DNA"/>
</dbReference>
<evidence type="ECO:0000256" key="1">
    <source>
        <dbReference type="SAM" id="MobiDB-lite"/>
    </source>
</evidence>
<proteinExistence type="predicted"/>
<keyword evidence="3" id="KW-1185">Reference proteome</keyword>